<proteinExistence type="predicted"/>
<gene>
    <name evidence="2" type="ORF">METZ01_LOCUS392422</name>
</gene>
<feature type="region of interest" description="Disordered" evidence="1">
    <location>
        <begin position="1"/>
        <end position="31"/>
    </location>
</feature>
<feature type="compositionally biased region" description="Basic and acidic residues" evidence="1">
    <location>
        <begin position="10"/>
        <end position="22"/>
    </location>
</feature>
<name>A0A382V0V1_9ZZZZ</name>
<feature type="non-terminal residue" evidence="2">
    <location>
        <position position="31"/>
    </location>
</feature>
<sequence length="31" mass="3375">LRGQGLLADLRPDADVQRRRPGPETCGGRTL</sequence>
<protein>
    <submittedName>
        <fullName evidence="2">Uncharacterized protein</fullName>
    </submittedName>
</protein>
<reference evidence="2" key="1">
    <citation type="submission" date="2018-05" db="EMBL/GenBank/DDBJ databases">
        <authorList>
            <person name="Lanie J.A."/>
            <person name="Ng W.-L."/>
            <person name="Kazmierczak K.M."/>
            <person name="Andrzejewski T.M."/>
            <person name="Davidsen T.M."/>
            <person name="Wayne K.J."/>
            <person name="Tettelin H."/>
            <person name="Glass J.I."/>
            <person name="Rusch D."/>
            <person name="Podicherti R."/>
            <person name="Tsui H.-C.T."/>
            <person name="Winkler M.E."/>
        </authorList>
    </citation>
    <scope>NUCLEOTIDE SEQUENCE</scope>
</reference>
<organism evidence="2">
    <name type="scientific">marine metagenome</name>
    <dbReference type="NCBI Taxonomy" id="408172"/>
    <lineage>
        <taxon>unclassified sequences</taxon>
        <taxon>metagenomes</taxon>
        <taxon>ecological metagenomes</taxon>
    </lineage>
</organism>
<feature type="non-terminal residue" evidence="2">
    <location>
        <position position="1"/>
    </location>
</feature>
<dbReference type="AlphaFoldDB" id="A0A382V0V1"/>
<accession>A0A382V0V1</accession>
<dbReference type="EMBL" id="UINC01147950">
    <property type="protein sequence ID" value="SVD39568.1"/>
    <property type="molecule type" value="Genomic_DNA"/>
</dbReference>
<evidence type="ECO:0000256" key="1">
    <source>
        <dbReference type="SAM" id="MobiDB-lite"/>
    </source>
</evidence>
<evidence type="ECO:0000313" key="2">
    <source>
        <dbReference type="EMBL" id="SVD39568.1"/>
    </source>
</evidence>